<accession>G7VDY9</accession>
<dbReference type="BioCyc" id="PSP1104324:GJSN-102-MONOMER"/>
<organism evidence="1 2">
    <name type="scientific">Pyrobaculum ferrireducens</name>
    <dbReference type="NCBI Taxonomy" id="1104324"/>
    <lineage>
        <taxon>Archaea</taxon>
        <taxon>Thermoproteota</taxon>
        <taxon>Thermoprotei</taxon>
        <taxon>Thermoproteales</taxon>
        <taxon>Thermoproteaceae</taxon>
        <taxon>Pyrobaculum</taxon>
    </lineage>
</organism>
<reference evidence="1 2" key="1">
    <citation type="journal article" date="2012" name="J. Bacteriol.">
        <title>Complete genome sequence of strain 1860, a crenarchaeon of the genus pyrobaculum able to grow with various electron acceptors.</title>
        <authorList>
            <person name="Mardanov A.V."/>
            <person name="Gumerov V.M."/>
            <person name="Slobodkina G.B."/>
            <person name="Beletsky A.V."/>
            <person name="Bonch-Osmolovskaya E.A."/>
            <person name="Ravin N.V."/>
            <person name="Skryabin K.G."/>
        </authorList>
    </citation>
    <scope>NUCLEOTIDE SEQUENCE [LARGE SCALE GENOMIC DNA]</scope>
    <source>
        <strain evidence="1 2">1860</strain>
    </source>
</reference>
<keyword evidence="2" id="KW-1185">Reference proteome</keyword>
<sequence>MFFSATNYRVARDIGIVATRNTSLAPKCEVVNRLVKRILAGGIKP</sequence>
<dbReference type="KEGG" id="pyr:P186_0103"/>
<dbReference type="STRING" id="1104324.P186_0103"/>
<dbReference type="EMBL" id="CP003098">
    <property type="protein sequence ID" value="AET31571.1"/>
    <property type="molecule type" value="Genomic_DNA"/>
</dbReference>
<evidence type="ECO:0000313" key="2">
    <source>
        <dbReference type="Proteomes" id="UP000005867"/>
    </source>
</evidence>
<gene>
    <name evidence="1" type="ORF">P186_0103</name>
</gene>
<dbReference type="Proteomes" id="UP000005867">
    <property type="component" value="Chromosome"/>
</dbReference>
<proteinExistence type="predicted"/>
<dbReference type="HOGENOM" id="CLU_3194639_0_0_2"/>
<protein>
    <submittedName>
        <fullName evidence="1">Uncharacterized protein</fullName>
    </submittedName>
</protein>
<evidence type="ECO:0000313" key="1">
    <source>
        <dbReference type="EMBL" id="AET31571.1"/>
    </source>
</evidence>
<name>G7VDY9_9CREN</name>
<dbReference type="AlphaFoldDB" id="G7VDY9"/>